<sequence length="81" mass="9193">MMRSTIFCGSTCFYGIYDSEVDMCSPFLAVGRRSSKKFGMSQRMTLHMRAYTAIPRMRIDWLGDYAASEISVVLDYGPCIV</sequence>
<name>A0A3P7IKX8_STRVU</name>
<accession>A0A3P7IKX8</accession>
<dbReference type="Proteomes" id="UP000270094">
    <property type="component" value="Unassembled WGS sequence"/>
</dbReference>
<protein>
    <submittedName>
        <fullName evidence="1">Uncharacterized protein</fullName>
    </submittedName>
</protein>
<proteinExistence type="predicted"/>
<evidence type="ECO:0000313" key="1">
    <source>
        <dbReference type="EMBL" id="VDM70476.1"/>
    </source>
</evidence>
<keyword evidence="2" id="KW-1185">Reference proteome</keyword>
<evidence type="ECO:0000313" key="2">
    <source>
        <dbReference type="Proteomes" id="UP000270094"/>
    </source>
</evidence>
<reference evidence="1 2" key="1">
    <citation type="submission" date="2018-11" db="EMBL/GenBank/DDBJ databases">
        <authorList>
            <consortium name="Pathogen Informatics"/>
        </authorList>
    </citation>
    <scope>NUCLEOTIDE SEQUENCE [LARGE SCALE GENOMIC DNA]</scope>
</reference>
<dbReference type="AlphaFoldDB" id="A0A3P7IKX8"/>
<gene>
    <name evidence="1" type="ORF">SVUK_LOCUS5474</name>
</gene>
<dbReference type="EMBL" id="UYYB01016256">
    <property type="protein sequence ID" value="VDM70476.1"/>
    <property type="molecule type" value="Genomic_DNA"/>
</dbReference>
<organism evidence="1 2">
    <name type="scientific">Strongylus vulgaris</name>
    <name type="common">Blood worm</name>
    <dbReference type="NCBI Taxonomy" id="40348"/>
    <lineage>
        <taxon>Eukaryota</taxon>
        <taxon>Metazoa</taxon>
        <taxon>Ecdysozoa</taxon>
        <taxon>Nematoda</taxon>
        <taxon>Chromadorea</taxon>
        <taxon>Rhabditida</taxon>
        <taxon>Rhabditina</taxon>
        <taxon>Rhabditomorpha</taxon>
        <taxon>Strongyloidea</taxon>
        <taxon>Strongylidae</taxon>
        <taxon>Strongylus</taxon>
    </lineage>
</organism>